<dbReference type="AlphaFoldDB" id="A0AA38L5Q9"/>
<organism evidence="1 2">
    <name type="scientific">Taxus chinensis</name>
    <name type="common">Chinese yew</name>
    <name type="synonym">Taxus wallichiana var. chinensis</name>
    <dbReference type="NCBI Taxonomy" id="29808"/>
    <lineage>
        <taxon>Eukaryota</taxon>
        <taxon>Viridiplantae</taxon>
        <taxon>Streptophyta</taxon>
        <taxon>Embryophyta</taxon>
        <taxon>Tracheophyta</taxon>
        <taxon>Spermatophyta</taxon>
        <taxon>Pinopsida</taxon>
        <taxon>Pinidae</taxon>
        <taxon>Conifers II</taxon>
        <taxon>Cupressales</taxon>
        <taxon>Taxaceae</taxon>
        <taxon>Taxus</taxon>
    </lineage>
</organism>
<gene>
    <name evidence="1" type="ORF">KI387_037366</name>
</gene>
<proteinExistence type="predicted"/>
<keyword evidence="2" id="KW-1185">Reference proteome</keyword>
<evidence type="ECO:0000313" key="1">
    <source>
        <dbReference type="EMBL" id="KAH9309455.1"/>
    </source>
</evidence>
<accession>A0AA38L5Q9</accession>
<dbReference type="EMBL" id="JAHRHJ020000007">
    <property type="protein sequence ID" value="KAH9309455.1"/>
    <property type="molecule type" value="Genomic_DNA"/>
</dbReference>
<dbReference type="Proteomes" id="UP000824469">
    <property type="component" value="Unassembled WGS sequence"/>
</dbReference>
<feature type="non-terminal residue" evidence="1">
    <location>
        <position position="55"/>
    </location>
</feature>
<feature type="non-terminal residue" evidence="1">
    <location>
        <position position="1"/>
    </location>
</feature>
<sequence>VVVTHRKIKRVLVDWGSGLNICTLNMVRHLGLSKMDLGAKTITIIAYDNEEREST</sequence>
<name>A0AA38L5Q9_TAXCH</name>
<protein>
    <submittedName>
        <fullName evidence="1">Uncharacterized protein</fullName>
    </submittedName>
</protein>
<comment type="caution">
    <text evidence="1">The sequence shown here is derived from an EMBL/GenBank/DDBJ whole genome shotgun (WGS) entry which is preliminary data.</text>
</comment>
<evidence type="ECO:0000313" key="2">
    <source>
        <dbReference type="Proteomes" id="UP000824469"/>
    </source>
</evidence>
<reference evidence="1 2" key="1">
    <citation type="journal article" date="2021" name="Nat. Plants">
        <title>The Taxus genome provides insights into paclitaxel biosynthesis.</title>
        <authorList>
            <person name="Xiong X."/>
            <person name="Gou J."/>
            <person name="Liao Q."/>
            <person name="Li Y."/>
            <person name="Zhou Q."/>
            <person name="Bi G."/>
            <person name="Li C."/>
            <person name="Du R."/>
            <person name="Wang X."/>
            <person name="Sun T."/>
            <person name="Guo L."/>
            <person name="Liang H."/>
            <person name="Lu P."/>
            <person name="Wu Y."/>
            <person name="Zhang Z."/>
            <person name="Ro D.K."/>
            <person name="Shang Y."/>
            <person name="Huang S."/>
            <person name="Yan J."/>
        </authorList>
    </citation>
    <scope>NUCLEOTIDE SEQUENCE [LARGE SCALE GENOMIC DNA]</scope>
    <source>
        <strain evidence="1">Ta-2019</strain>
    </source>
</reference>